<feature type="non-terminal residue" evidence="1">
    <location>
        <position position="134"/>
    </location>
</feature>
<accession>A0A382FJ23</accession>
<dbReference type="EMBL" id="UINC01049935">
    <property type="protein sequence ID" value="SVB62294.1"/>
    <property type="molecule type" value="Genomic_DNA"/>
</dbReference>
<evidence type="ECO:0008006" key="2">
    <source>
        <dbReference type="Google" id="ProtNLM"/>
    </source>
</evidence>
<name>A0A382FJ23_9ZZZZ</name>
<dbReference type="AlphaFoldDB" id="A0A382FJ23"/>
<protein>
    <recommendedName>
        <fullName evidence="2">BspA family leucine-rich repeat surface protein</fullName>
    </recommendedName>
</protein>
<dbReference type="InterPro" id="IPR005046">
    <property type="entry name" value="DUF285"/>
</dbReference>
<dbReference type="Pfam" id="PF03382">
    <property type="entry name" value="DUF285"/>
    <property type="match status" value="1"/>
</dbReference>
<reference evidence="1" key="1">
    <citation type="submission" date="2018-05" db="EMBL/GenBank/DDBJ databases">
        <authorList>
            <person name="Lanie J.A."/>
            <person name="Ng W.-L."/>
            <person name="Kazmierczak K.M."/>
            <person name="Andrzejewski T.M."/>
            <person name="Davidsen T.M."/>
            <person name="Wayne K.J."/>
            <person name="Tettelin H."/>
            <person name="Glass J.I."/>
            <person name="Rusch D."/>
            <person name="Podicherti R."/>
            <person name="Tsui H.-C.T."/>
            <person name="Winkler M.E."/>
        </authorList>
    </citation>
    <scope>NUCLEOTIDE SEQUENCE</scope>
</reference>
<dbReference type="InterPro" id="IPR011889">
    <property type="entry name" value="Liste_lipo_26"/>
</dbReference>
<dbReference type="NCBIfam" id="TIGR02167">
    <property type="entry name" value="Liste_lipo_26"/>
    <property type="match status" value="3"/>
</dbReference>
<sequence length="134" mass="15406">MIKRLTYFISLLILPSITLAQFQTKAELQAAVNLWVSNNATALSTYGEINTWDVSQITDMSELFRDKTTFNDDISNWNVSSVTDMEYMFFNAEAFNQPLNDWDVSSVTDMERMFESADIFNQDISNWNVSNVTT</sequence>
<gene>
    <name evidence="1" type="ORF">METZ01_LOCUS215148</name>
</gene>
<organism evidence="1">
    <name type="scientific">marine metagenome</name>
    <dbReference type="NCBI Taxonomy" id="408172"/>
    <lineage>
        <taxon>unclassified sequences</taxon>
        <taxon>metagenomes</taxon>
        <taxon>ecological metagenomes</taxon>
    </lineage>
</organism>
<evidence type="ECO:0000313" key="1">
    <source>
        <dbReference type="EMBL" id="SVB62294.1"/>
    </source>
</evidence>
<proteinExistence type="predicted"/>